<keyword evidence="1" id="KW-0732">Signal</keyword>
<sequence>MRKFLLLFFILAGFSGQPQAEKNDKVYFSEALSMHLPKYEEKAKDAYRFNDYKRGHFLFDSLVNNCLRNSYIDNFRFYSLKKKPVQLYQFKKPVYLITYASWCIQGKGEIPAINKLAEKYENQIDFIVLFWDSADMAKNSAKEFSKNINVVYVDERKNADPFVIKNLKHSLGLPISFLISGDRRIEDIRRSIFLPYNATAKESYDLNYESIEEGISSILITDQHKDVADISN</sequence>
<name>A0ABU3CYG3_9FLAO</name>
<dbReference type="Proteomes" id="UP001248819">
    <property type="component" value="Unassembled WGS sequence"/>
</dbReference>
<accession>A0ABU3CYG3</accession>
<evidence type="ECO:0000313" key="3">
    <source>
        <dbReference type="Proteomes" id="UP001248819"/>
    </source>
</evidence>
<dbReference type="Gene3D" id="3.40.30.10">
    <property type="entry name" value="Glutaredoxin"/>
    <property type="match status" value="1"/>
</dbReference>
<organism evidence="2 3">
    <name type="scientific">Autumnicola edwardsiae</name>
    <dbReference type="NCBI Taxonomy" id="3075594"/>
    <lineage>
        <taxon>Bacteria</taxon>
        <taxon>Pseudomonadati</taxon>
        <taxon>Bacteroidota</taxon>
        <taxon>Flavobacteriia</taxon>
        <taxon>Flavobacteriales</taxon>
        <taxon>Flavobacteriaceae</taxon>
        <taxon>Autumnicola</taxon>
    </lineage>
</organism>
<dbReference type="EMBL" id="JAVRHP010000110">
    <property type="protein sequence ID" value="MDT0651410.1"/>
    <property type="molecule type" value="Genomic_DNA"/>
</dbReference>
<reference evidence="2 3" key="1">
    <citation type="submission" date="2023-09" db="EMBL/GenBank/DDBJ databases">
        <authorList>
            <person name="Rey-Velasco X."/>
        </authorList>
    </citation>
    <scope>NUCLEOTIDE SEQUENCE [LARGE SCALE GENOMIC DNA]</scope>
    <source>
        <strain evidence="2 3">F297</strain>
    </source>
</reference>
<dbReference type="RefSeq" id="WP_311485514.1">
    <property type="nucleotide sequence ID" value="NZ_JAVRHP010000110.1"/>
</dbReference>
<feature type="signal peptide" evidence="1">
    <location>
        <begin position="1"/>
        <end position="20"/>
    </location>
</feature>
<proteinExistence type="predicted"/>
<keyword evidence="3" id="KW-1185">Reference proteome</keyword>
<protein>
    <submittedName>
        <fullName evidence="2">Uncharacterized protein</fullName>
    </submittedName>
</protein>
<dbReference type="InterPro" id="IPR036249">
    <property type="entry name" value="Thioredoxin-like_sf"/>
</dbReference>
<comment type="caution">
    <text evidence="2">The sequence shown here is derived from an EMBL/GenBank/DDBJ whole genome shotgun (WGS) entry which is preliminary data.</text>
</comment>
<gene>
    <name evidence="2" type="ORF">RM529_14740</name>
</gene>
<feature type="chain" id="PRO_5047297795" evidence="1">
    <location>
        <begin position="21"/>
        <end position="232"/>
    </location>
</feature>
<dbReference type="SUPFAM" id="SSF52833">
    <property type="entry name" value="Thioredoxin-like"/>
    <property type="match status" value="1"/>
</dbReference>
<evidence type="ECO:0000313" key="2">
    <source>
        <dbReference type="EMBL" id="MDT0651410.1"/>
    </source>
</evidence>
<evidence type="ECO:0000256" key="1">
    <source>
        <dbReference type="SAM" id="SignalP"/>
    </source>
</evidence>